<dbReference type="EC" id="2.7.7.18" evidence="11"/>
<dbReference type="CDD" id="cd02165">
    <property type="entry name" value="NMNAT"/>
    <property type="match status" value="1"/>
</dbReference>
<evidence type="ECO:0000256" key="5">
    <source>
        <dbReference type="ARBA" id="ARBA00022679"/>
    </source>
</evidence>
<evidence type="ECO:0000259" key="12">
    <source>
        <dbReference type="Pfam" id="PF01467"/>
    </source>
</evidence>
<evidence type="ECO:0000256" key="7">
    <source>
        <dbReference type="ARBA" id="ARBA00022741"/>
    </source>
</evidence>
<keyword evidence="4 11" id="KW-0662">Pyridine nucleotide biosynthesis</keyword>
<dbReference type="UniPathway" id="UPA00253">
    <property type="reaction ID" value="UER00332"/>
</dbReference>
<evidence type="ECO:0000313" key="13">
    <source>
        <dbReference type="EMBL" id="CDI03780.1"/>
    </source>
</evidence>
<evidence type="ECO:0000256" key="6">
    <source>
        <dbReference type="ARBA" id="ARBA00022695"/>
    </source>
</evidence>
<dbReference type="InterPro" id="IPR005248">
    <property type="entry name" value="NadD/NMNAT"/>
</dbReference>
<dbReference type="EMBL" id="CBTJ020000076">
    <property type="protein sequence ID" value="CDI03780.1"/>
    <property type="molecule type" value="Genomic_DNA"/>
</dbReference>
<dbReference type="AlphaFoldDB" id="W6MBY8"/>
<evidence type="ECO:0000256" key="8">
    <source>
        <dbReference type="ARBA" id="ARBA00022840"/>
    </source>
</evidence>
<comment type="caution">
    <text evidence="13">The sequence shown here is derived from an EMBL/GenBank/DDBJ whole genome shotgun (WGS) entry which is preliminary data.</text>
</comment>
<gene>
    <name evidence="11 13" type="primary">nadD</name>
    <name evidence="13" type="ORF">BN873_660014</name>
</gene>
<comment type="similarity">
    <text evidence="3 11">Belongs to the NadD family.</text>
</comment>
<comment type="catalytic activity">
    <reaction evidence="10 11">
        <text>nicotinate beta-D-ribonucleotide + ATP + H(+) = deamido-NAD(+) + diphosphate</text>
        <dbReference type="Rhea" id="RHEA:22860"/>
        <dbReference type="ChEBI" id="CHEBI:15378"/>
        <dbReference type="ChEBI" id="CHEBI:30616"/>
        <dbReference type="ChEBI" id="CHEBI:33019"/>
        <dbReference type="ChEBI" id="CHEBI:57502"/>
        <dbReference type="ChEBI" id="CHEBI:58437"/>
        <dbReference type="EC" id="2.7.7.18"/>
    </reaction>
</comment>
<dbReference type="Proteomes" id="UP000035760">
    <property type="component" value="Unassembled WGS sequence"/>
</dbReference>
<evidence type="ECO:0000256" key="11">
    <source>
        <dbReference type="HAMAP-Rule" id="MF_00244"/>
    </source>
</evidence>
<keyword evidence="9 11" id="KW-0520">NAD</keyword>
<name>W6MBY8_9GAMM</name>
<keyword evidence="7 11" id="KW-0547">Nucleotide-binding</keyword>
<protein>
    <recommendedName>
        <fullName evidence="11">Probable nicotinate-nucleotide adenylyltransferase</fullName>
        <ecNumber evidence="11">2.7.7.18</ecNumber>
    </recommendedName>
    <alternativeName>
        <fullName evidence="11">Deamido-NAD(+) diphosphorylase</fullName>
    </alternativeName>
    <alternativeName>
        <fullName evidence="11">Deamido-NAD(+) pyrophosphorylase</fullName>
    </alternativeName>
    <alternativeName>
        <fullName evidence="11">Nicotinate mononucleotide adenylyltransferase</fullName>
        <shortName evidence="11">NaMN adenylyltransferase</shortName>
    </alternativeName>
</protein>
<dbReference type="NCBIfam" id="TIGR00482">
    <property type="entry name" value="nicotinate (nicotinamide) nucleotide adenylyltransferase"/>
    <property type="match status" value="1"/>
</dbReference>
<evidence type="ECO:0000256" key="2">
    <source>
        <dbReference type="ARBA" id="ARBA00005019"/>
    </source>
</evidence>
<evidence type="ECO:0000256" key="3">
    <source>
        <dbReference type="ARBA" id="ARBA00009014"/>
    </source>
</evidence>
<accession>W6MBY8</accession>
<evidence type="ECO:0000256" key="1">
    <source>
        <dbReference type="ARBA" id="ARBA00002324"/>
    </source>
</evidence>
<dbReference type="OrthoDB" id="5295945at2"/>
<organism evidence="13 14">
    <name type="scientific">Candidatus Competibacter denitrificans Run_A_D11</name>
    <dbReference type="NCBI Taxonomy" id="1400863"/>
    <lineage>
        <taxon>Bacteria</taxon>
        <taxon>Pseudomonadati</taxon>
        <taxon>Pseudomonadota</taxon>
        <taxon>Gammaproteobacteria</taxon>
        <taxon>Candidatus Competibacteraceae</taxon>
        <taxon>Candidatus Competibacter</taxon>
    </lineage>
</organism>
<comment type="pathway">
    <text evidence="2 11">Cofactor biosynthesis; NAD(+) biosynthesis; deamido-NAD(+) from nicotinate D-ribonucleotide: step 1/1.</text>
</comment>
<dbReference type="GO" id="GO:0004515">
    <property type="term" value="F:nicotinate-nucleotide adenylyltransferase activity"/>
    <property type="evidence" value="ECO:0007669"/>
    <property type="project" value="UniProtKB-UniRule"/>
</dbReference>
<dbReference type="Pfam" id="PF01467">
    <property type="entry name" value="CTP_transf_like"/>
    <property type="match status" value="1"/>
</dbReference>
<feature type="domain" description="Cytidyltransferase-like" evidence="12">
    <location>
        <begin position="10"/>
        <end position="187"/>
    </location>
</feature>
<comment type="function">
    <text evidence="1 11">Catalyzes the reversible adenylation of nicotinate mononucleotide (NaMN) to nicotinic acid adenine dinucleotide (NaAD).</text>
</comment>
<evidence type="ECO:0000256" key="10">
    <source>
        <dbReference type="ARBA" id="ARBA00048721"/>
    </source>
</evidence>
<keyword evidence="8 11" id="KW-0067">ATP-binding</keyword>
<dbReference type="PANTHER" id="PTHR39321:SF3">
    <property type="entry name" value="PHOSPHOPANTETHEINE ADENYLYLTRANSFERASE"/>
    <property type="match status" value="1"/>
</dbReference>
<dbReference type="GO" id="GO:0005524">
    <property type="term" value="F:ATP binding"/>
    <property type="evidence" value="ECO:0007669"/>
    <property type="project" value="UniProtKB-KW"/>
</dbReference>
<evidence type="ECO:0000256" key="9">
    <source>
        <dbReference type="ARBA" id="ARBA00023027"/>
    </source>
</evidence>
<evidence type="ECO:0000256" key="4">
    <source>
        <dbReference type="ARBA" id="ARBA00022642"/>
    </source>
</evidence>
<dbReference type="PANTHER" id="PTHR39321">
    <property type="entry name" value="NICOTINATE-NUCLEOTIDE ADENYLYLTRANSFERASE-RELATED"/>
    <property type="match status" value="1"/>
</dbReference>
<dbReference type="STRING" id="1400863.BN873_660014"/>
<proteinExistence type="inferred from homology"/>
<keyword evidence="5 11" id="KW-0808">Transferase</keyword>
<dbReference type="RefSeq" id="WP_048674908.1">
    <property type="nucleotide sequence ID" value="NZ_CBTJ020000076.1"/>
</dbReference>
<dbReference type="NCBIfam" id="NF000840">
    <property type="entry name" value="PRK00071.1-3"/>
    <property type="match status" value="1"/>
</dbReference>
<dbReference type="InterPro" id="IPR014729">
    <property type="entry name" value="Rossmann-like_a/b/a_fold"/>
</dbReference>
<dbReference type="GO" id="GO:0009435">
    <property type="term" value="P:NAD+ biosynthetic process"/>
    <property type="evidence" value="ECO:0007669"/>
    <property type="project" value="UniProtKB-UniRule"/>
</dbReference>
<sequence>MPPALRPVGVFGGTFDPIHYGHLRPALELLETLELSEVRFIPCRIPVHRDTPSITAEQRLELVRLATVGQAGFVADDRELRRPGPSYMVDTLASLREEIGTTVPLCLILGSDAFRELTTWRRWRELTDLAHLVVMQRPGASLVLPSELEAFVAPRLLDDSLALHERSAGSILLQPVTQLAISATQVRTLLARGQSARYLLPEAVLTHIHNHALYRSPVVSNPTPQ</sequence>
<dbReference type="InterPro" id="IPR004821">
    <property type="entry name" value="Cyt_trans-like"/>
</dbReference>
<dbReference type="SUPFAM" id="SSF52374">
    <property type="entry name" value="Nucleotidylyl transferase"/>
    <property type="match status" value="1"/>
</dbReference>
<reference evidence="13" key="2">
    <citation type="submission" date="2014-03" db="EMBL/GenBank/DDBJ databases">
        <title>Candidatus Competibacter-lineage genomes retrieved from metagenomes reveal functional metabolic diversity.</title>
        <authorList>
            <person name="McIlroy S.J."/>
            <person name="Albertsen M."/>
            <person name="Andresen E.K."/>
            <person name="Saunders A.M."/>
            <person name="Kristiansen R."/>
            <person name="Stokholm-Bjerregaard M."/>
            <person name="Nielsen K.L."/>
            <person name="Nielsen P.H."/>
        </authorList>
    </citation>
    <scope>NUCLEOTIDE SEQUENCE</scope>
    <source>
        <strain evidence="13">Run_A_D11</strain>
    </source>
</reference>
<dbReference type="Gene3D" id="3.40.50.620">
    <property type="entry name" value="HUPs"/>
    <property type="match status" value="1"/>
</dbReference>
<keyword evidence="6 11" id="KW-0548">Nucleotidyltransferase</keyword>
<reference evidence="13" key="1">
    <citation type="submission" date="2013-07" db="EMBL/GenBank/DDBJ databases">
        <authorList>
            <person name="McIlroy S."/>
        </authorList>
    </citation>
    <scope>NUCLEOTIDE SEQUENCE [LARGE SCALE GENOMIC DNA]</scope>
    <source>
        <strain evidence="13">Run_A_D11</strain>
    </source>
</reference>
<dbReference type="NCBIfam" id="TIGR00125">
    <property type="entry name" value="cyt_tran_rel"/>
    <property type="match status" value="1"/>
</dbReference>
<evidence type="ECO:0000313" key="14">
    <source>
        <dbReference type="Proteomes" id="UP000035760"/>
    </source>
</evidence>
<keyword evidence="14" id="KW-1185">Reference proteome</keyword>
<dbReference type="HAMAP" id="MF_00244">
    <property type="entry name" value="NaMN_adenylyltr"/>
    <property type="match status" value="1"/>
</dbReference>
<dbReference type="NCBIfam" id="NF000839">
    <property type="entry name" value="PRK00071.1-1"/>
    <property type="match status" value="1"/>
</dbReference>